<organism evidence="2 3">
    <name type="scientific">Ceratodon purpureus</name>
    <name type="common">Fire moss</name>
    <name type="synonym">Dicranum purpureum</name>
    <dbReference type="NCBI Taxonomy" id="3225"/>
    <lineage>
        <taxon>Eukaryota</taxon>
        <taxon>Viridiplantae</taxon>
        <taxon>Streptophyta</taxon>
        <taxon>Embryophyta</taxon>
        <taxon>Bryophyta</taxon>
        <taxon>Bryophytina</taxon>
        <taxon>Bryopsida</taxon>
        <taxon>Dicranidae</taxon>
        <taxon>Pseudoditrichales</taxon>
        <taxon>Ditrichaceae</taxon>
        <taxon>Ceratodon</taxon>
    </lineage>
</organism>
<reference evidence="2" key="1">
    <citation type="submission" date="2020-06" db="EMBL/GenBank/DDBJ databases">
        <title>WGS assembly of Ceratodon purpureus strain R40.</title>
        <authorList>
            <person name="Carey S.B."/>
            <person name="Jenkins J."/>
            <person name="Shu S."/>
            <person name="Lovell J.T."/>
            <person name="Sreedasyam A."/>
            <person name="Maumus F."/>
            <person name="Tiley G.P."/>
            <person name="Fernandez-Pozo N."/>
            <person name="Barry K."/>
            <person name="Chen C."/>
            <person name="Wang M."/>
            <person name="Lipzen A."/>
            <person name="Daum C."/>
            <person name="Saski C.A."/>
            <person name="Payton A.C."/>
            <person name="Mcbreen J.C."/>
            <person name="Conrad R.E."/>
            <person name="Kollar L.M."/>
            <person name="Olsson S."/>
            <person name="Huttunen S."/>
            <person name="Landis J.B."/>
            <person name="Wickett N.J."/>
            <person name="Johnson M.G."/>
            <person name="Rensing S.A."/>
            <person name="Grimwood J."/>
            <person name="Schmutz J."/>
            <person name="Mcdaniel S.F."/>
        </authorList>
    </citation>
    <scope>NUCLEOTIDE SEQUENCE</scope>
    <source>
        <strain evidence="2">R40</strain>
    </source>
</reference>
<dbReference type="Proteomes" id="UP000822688">
    <property type="component" value="Chromosome 1"/>
</dbReference>
<keyword evidence="1" id="KW-0472">Membrane</keyword>
<evidence type="ECO:0000256" key="1">
    <source>
        <dbReference type="SAM" id="Phobius"/>
    </source>
</evidence>
<accession>A0A8T0JBN2</accession>
<evidence type="ECO:0000313" key="3">
    <source>
        <dbReference type="Proteomes" id="UP000822688"/>
    </source>
</evidence>
<protein>
    <submittedName>
        <fullName evidence="2">Uncharacterized protein</fullName>
    </submittedName>
</protein>
<comment type="caution">
    <text evidence="2">The sequence shown here is derived from an EMBL/GenBank/DDBJ whole genome shotgun (WGS) entry which is preliminary data.</text>
</comment>
<proteinExistence type="predicted"/>
<dbReference type="AlphaFoldDB" id="A0A8T0JBN2"/>
<dbReference type="EMBL" id="CM026421">
    <property type="protein sequence ID" value="KAG0593197.1"/>
    <property type="molecule type" value="Genomic_DNA"/>
</dbReference>
<feature type="transmembrane region" description="Helical" evidence="1">
    <location>
        <begin position="51"/>
        <end position="70"/>
    </location>
</feature>
<feature type="transmembrane region" description="Helical" evidence="1">
    <location>
        <begin position="91"/>
        <end position="111"/>
    </location>
</feature>
<feature type="transmembrane region" description="Helical" evidence="1">
    <location>
        <begin position="192"/>
        <end position="211"/>
    </location>
</feature>
<name>A0A8T0JBN2_CERPU</name>
<sequence length="237" mass="25572">MMMRGPALGGYAPAMGGYDARRGYNNVGPALRGTRELYDPHRQLHRAGPSAWGPATILGVILLITAMPYMRTPDMATMAYYRQTAGRASSASFSLPLLWIPVVGFIALQFFGASDWYQGVYVGDRYGARPGVGGSFGGAAMAPGGAYAAMSRGGGGWNWPWSGSSSLNQYNYRYNAHQHRGLLSTFMDFGGHWLLILLGIAVFTLVSSSSLPSVAASRVPSVPLAPRMLGFPWSWFF</sequence>
<keyword evidence="1" id="KW-0812">Transmembrane</keyword>
<keyword evidence="3" id="KW-1185">Reference proteome</keyword>
<gene>
    <name evidence="2" type="ORF">KC19_1G310700</name>
</gene>
<evidence type="ECO:0000313" key="2">
    <source>
        <dbReference type="EMBL" id="KAG0593197.1"/>
    </source>
</evidence>
<keyword evidence="1" id="KW-1133">Transmembrane helix</keyword>